<sequence length="183" mass="20767">LTGSTVKANHKSLIPIKSNEIPKEIFGRIVISDNQRLRLISNLAPKGARVGRRDYRSTTHVEEDWKVALASSKQCVAVDQITSGSIEKVYDNFHIPQSSDQSQNQILTGQHHNNLHSGFCRRDFRNFRFRERLSSGSISILILAHFSRRTSSMLMLQPSMSRDSRLGQLSRMVTRPLVVSRLP</sequence>
<comment type="caution">
    <text evidence="1">The sequence shown here is derived from an EMBL/GenBank/DDBJ whole genome shotgun (WGS) entry which is preliminary data.</text>
</comment>
<dbReference type="AlphaFoldDB" id="A0A5J9W703"/>
<evidence type="ECO:0000313" key="2">
    <source>
        <dbReference type="Proteomes" id="UP000324897"/>
    </source>
</evidence>
<name>A0A5J9W703_9POAL</name>
<proteinExistence type="predicted"/>
<evidence type="ECO:0000313" key="1">
    <source>
        <dbReference type="EMBL" id="TVU43204.1"/>
    </source>
</evidence>
<accession>A0A5J9W703</accession>
<gene>
    <name evidence="1" type="ORF">EJB05_09650</name>
</gene>
<dbReference type="EMBL" id="RWGY01000005">
    <property type="protein sequence ID" value="TVU43204.1"/>
    <property type="molecule type" value="Genomic_DNA"/>
</dbReference>
<reference evidence="1 2" key="1">
    <citation type="journal article" date="2019" name="Sci. Rep.">
        <title>A high-quality genome of Eragrostis curvula grass provides insights into Poaceae evolution and supports new strategies to enhance forage quality.</title>
        <authorList>
            <person name="Carballo J."/>
            <person name="Santos B.A.C.M."/>
            <person name="Zappacosta D."/>
            <person name="Garbus I."/>
            <person name="Selva J.P."/>
            <person name="Gallo C.A."/>
            <person name="Diaz A."/>
            <person name="Albertini E."/>
            <person name="Caccamo M."/>
            <person name="Echenique V."/>
        </authorList>
    </citation>
    <scope>NUCLEOTIDE SEQUENCE [LARGE SCALE GENOMIC DNA]</scope>
    <source>
        <strain evidence="2">cv. Victoria</strain>
        <tissue evidence="1">Leaf</tissue>
    </source>
</reference>
<dbReference type="Gramene" id="TVU43204">
    <property type="protein sequence ID" value="TVU43204"/>
    <property type="gene ID" value="EJB05_09650"/>
</dbReference>
<organism evidence="1 2">
    <name type="scientific">Eragrostis curvula</name>
    <name type="common">weeping love grass</name>
    <dbReference type="NCBI Taxonomy" id="38414"/>
    <lineage>
        <taxon>Eukaryota</taxon>
        <taxon>Viridiplantae</taxon>
        <taxon>Streptophyta</taxon>
        <taxon>Embryophyta</taxon>
        <taxon>Tracheophyta</taxon>
        <taxon>Spermatophyta</taxon>
        <taxon>Magnoliopsida</taxon>
        <taxon>Liliopsida</taxon>
        <taxon>Poales</taxon>
        <taxon>Poaceae</taxon>
        <taxon>PACMAD clade</taxon>
        <taxon>Chloridoideae</taxon>
        <taxon>Eragrostideae</taxon>
        <taxon>Eragrostidinae</taxon>
        <taxon>Eragrostis</taxon>
    </lineage>
</organism>
<protein>
    <submittedName>
        <fullName evidence="1">Uncharacterized protein</fullName>
    </submittedName>
</protein>
<dbReference type="Proteomes" id="UP000324897">
    <property type="component" value="Unassembled WGS sequence"/>
</dbReference>
<keyword evidence="2" id="KW-1185">Reference proteome</keyword>
<feature type="non-terminal residue" evidence="1">
    <location>
        <position position="1"/>
    </location>
</feature>